<keyword evidence="11" id="KW-0325">Glycoprotein</keyword>
<keyword evidence="5 12" id="KW-0808">Transferase</keyword>
<evidence type="ECO:0000259" key="14">
    <source>
        <dbReference type="Pfam" id="PF00852"/>
    </source>
</evidence>
<keyword evidence="9 12" id="KW-0333">Golgi apparatus</keyword>
<accession>A0A9D4NC38</accession>
<dbReference type="GO" id="GO:0008417">
    <property type="term" value="F:fucosyltransferase activity"/>
    <property type="evidence" value="ECO:0007669"/>
    <property type="project" value="InterPro"/>
</dbReference>
<evidence type="ECO:0000313" key="17">
    <source>
        <dbReference type="Proteomes" id="UP000828390"/>
    </source>
</evidence>
<dbReference type="FunFam" id="3.40.50.11660:FF:000002">
    <property type="entry name" value="Alpha-(1,3)-fucosyltransferase"/>
    <property type="match status" value="1"/>
</dbReference>
<evidence type="ECO:0000256" key="7">
    <source>
        <dbReference type="ARBA" id="ARBA00022968"/>
    </source>
</evidence>
<evidence type="ECO:0000256" key="1">
    <source>
        <dbReference type="ARBA" id="ARBA00004323"/>
    </source>
</evidence>
<comment type="caution">
    <text evidence="16">The sequence shown here is derived from an EMBL/GenBank/DDBJ whole genome shotgun (WGS) entry which is preliminary data.</text>
</comment>
<gene>
    <name evidence="16" type="ORF">DPMN_015049</name>
</gene>
<feature type="region of interest" description="Disordered" evidence="13">
    <location>
        <begin position="1"/>
        <end position="28"/>
    </location>
</feature>
<evidence type="ECO:0000256" key="8">
    <source>
        <dbReference type="ARBA" id="ARBA00022989"/>
    </source>
</evidence>
<dbReference type="InterPro" id="IPR038577">
    <property type="entry name" value="GT10-like_C_sf"/>
</dbReference>
<dbReference type="PANTHER" id="PTHR48438:SF1">
    <property type="entry name" value="ALPHA-(1,3)-FUCOSYLTRANSFERASE C-RELATED"/>
    <property type="match status" value="1"/>
</dbReference>
<evidence type="ECO:0000256" key="9">
    <source>
        <dbReference type="ARBA" id="ARBA00023034"/>
    </source>
</evidence>
<keyword evidence="6 12" id="KW-0812">Transmembrane</keyword>
<keyword evidence="10" id="KW-0472">Membrane</keyword>
<dbReference type="Pfam" id="PF00852">
    <property type="entry name" value="Glyco_transf_10"/>
    <property type="match status" value="1"/>
</dbReference>
<dbReference type="InterPro" id="IPR031481">
    <property type="entry name" value="Glyco_tran_10_N"/>
</dbReference>
<dbReference type="Pfam" id="PF17039">
    <property type="entry name" value="Glyco_tran_10_N"/>
    <property type="match status" value="1"/>
</dbReference>
<reference evidence="16" key="1">
    <citation type="journal article" date="2019" name="bioRxiv">
        <title>The Genome of the Zebra Mussel, Dreissena polymorpha: A Resource for Invasive Species Research.</title>
        <authorList>
            <person name="McCartney M.A."/>
            <person name="Auch B."/>
            <person name="Kono T."/>
            <person name="Mallez S."/>
            <person name="Zhang Y."/>
            <person name="Obille A."/>
            <person name="Becker A."/>
            <person name="Abrahante J.E."/>
            <person name="Garbe J."/>
            <person name="Badalamenti J.P."/>
            <person name="Herman A."/>
            <person name="Mangelson H."/>
            <person name="Liachko I."/>
            <person name="Sullivan S."/>
            <person name="Sone E.D."/>
            <person name="Koren S."/>
            <person name="Silverstein K.A.T."/>
            <person name="Beckman K.B."/>
            <person name="Gohl D.M."/>
        </authorList>
    </citation>
    <scope>NUCLEOTIDE SEQUENCE</scope>
    <source>
        <strain evidence="16">Duluth1</strain>
        <tissue evidence="16">Whole animal</tissue>
    </source>
</reference>
<dbReference type="GO" id="GO:0032580">
    <property type="term" value="C:Golgi cisterna membrane"/>
    <property type="evidence" value="ECO:0007669"/>
    <property type="project" value="UniProtKB-SubCell"/>
</dbReference>
<dbReference type="Proteomes" id="UP000828390">
    <property type="component" value="Unassembled WGS sequence"/>
</dbReference>
<dbReference type="InterPro" id="IPR001503">
    <property type="entry name" value="Glyco_trans_10"/>
</dbReference>
<keyword evidence="8" id="KW-1133">Transmembrane helix</keyword>
<comment type="pathway">
    <text evidence="2">Protein modification; protein glycosylation.</text>
</comment>
<comment type="subcellular location">
    <subcellularLocation>
        <location evidence="1">Golgi apparatus membrane</location>
        <topology evidence="1">Single-pass type II membrane protein</topology>
    </subcellularLocation>
    <subcellularLocation>
        <location evidence="12">Golgi apparatus</location>
        <location evidence="12">Golgi stack membrane</location>
        <topology evidence="12">Single-pass type II membrane protein</topology>
    </subcellularLocation>
</comment>
<evidence type="ECO:0000259" key="15">
    <source>
        <dbReference type="Pfam" id="PF17039"/>
    </source>
</evidence>
<name>A0A9D4NC38_DREPO</name>
<evidence type="ECO:0000256" key="11">
    <source>
        <dbReference type="ARBA" id="ARBA00023180"/>
    </source>
</evidence>
<dbReference type="PANTHER" id="PTHR48438">
    <property type="entry name" value="ALPHA-(1,3)-FUCOSYLTRANSFERASE C-RELATED"/>
    <property type="match status" value="1"/>
</dbReference>
<dbReference type="InterPro" id="IPR055270">
    <property type="entry name" value="Glyco_tran_10_C"/>
</dbReference>
<dbReference type="SUPFAM" id="SSF53756">
    <property type="entry name" value="UDP-Glycosyltransferase/glycogen phosphorylase"/>
    <property type="match status" value="1"/>
</dbReference>
<keyword evidence="17" id="KW-1185">Reference proteome</keyword>
<evidence type="ECO:0000256" key="4">
    <source>
        <dbReference type="ARBA" id="ARBA00022676"/>
    </source>
</evidence>
<organism evidence="16 17">
    <name type="scientific">Dreissena polymorpha</name>
    <name type="common">Zebra mussel</name>
    <name type="synonym">Mytilus polymorpha</name>
    <dbReference type="NCBI Taxonomy" id="45954"/>
    <lineage>
        <taxon>Eukaryota</taxon>
        <taxon>Metazoa</taxon>
        <taxon>Spiralia</taxon>
        <taxon>Lophotrochozoa</taxon>
        <taxon>Mollusca</taxon>
        <taxon>Bivalvia</taxon>
        <taxon>Autobranchia</taxon>
        <taxon>Heteroconchia</taxon>
        <taxon>Euheterodonta</taxon>
        <taxon>Imparidentia</taxon>
        <taxon>Neoheterodontei</taxon>
        <taxon>Myida</taxon>
        <taxon>Dreissenoidea</taxon>
        <taxon>Dreissenidae</taxon>
        <taxon>Dreissena</taxon>
    </lineage>
</organism>
<evidence type="ECO:0000256" key="3">
    <source>
        <dbReference type="ARBA" id="ARBA00008919"/>
    </source>
</evidence>
<comment type="similarity">
    <text evidence="3 12">Belongs to the glycosyltransferase 10 family.</text>
</comment>
<dbReference type="EMBL" id="JAIWYP010000001">
    <property type="protein sequence ID" value="KAH3890959.1"/>
    <property type="molecule type" value="Genomic_DNA"/>
</dbReference>
<evidence type="ECO:0000313" key="16">
    <source>
        <dbReference type="EMBL" id="KAH3890959.1"/>
    </source>
</evidence>
<keyword evidence="4 12" id="KW-0328">Glycosyltransferase</keyword>
<keyword evidence="7" id="KW-0735">Signal-anchor</keyword>
<evidence type="ECO:0000256" key="10">
    <source>
        <dbReference type="ARBA" id="ARBA00023136"/>
    </source>
</evidence>
<evidence type="ECO:0000256" key="2">
    <source>
        <dbReference type="ARBA" id="ARBA00004922"/>
    </source>
</evidence>
<sequence length="370" mass="43627">MTQYVQDIDSKTAPRRMGPLGPLSPPSKTSKLQKVILYWIPFNGNLWIESEKTLVTEQCPDSCAVITDKNDIENADAVNFHLVDLWPDNWNIGTSETIPFPSYRRSDQVWILTNQEPPTHMFGNLRVFNGLFNWTAWYRSDSVVQLPYGLPVALTEQESTRMQQTTSKRNFFKEKTKEITGRISNCKDQGKRYRLIRELQTYLDIDMYGGCYNNSCYGENCSHDLHKYKFYLSFENARCKDYVTEKYWEALRRNQIPIVNWNYSNINRTLVIPGSFISIYDFPSIRDFASYIQKVGSNETLYNSYFEWKNHYKDQTRCSSCEICSRLHSNTSIHVIKDLDKWVRNDICPKVEVFNNLLDKIDRRLFEWGW</sequence>
<dbReference type="EC" id="2.4.1.-" evidence="12"/>
<feature type="domain" description="Fucosyltransferase N-terminal" evidence="15">
    <location>
        <begin position="33"/>
        <end position="149"/>
    </location>
</feature>
<feature type="domain" description="Fucosyltransferase C-terminal" evidence="14">
    <location>
        <begin position="173"/>
        <end position="342"/>
    </location>
</feature>
<dbReference type="GO" id="GO:0000139">
    <property type="term" value="C:Golgi membrane"/>
    <property type="evidence" value="ECO:0007669"/>
    <property type="project" value="UniProtKB-SubCell"/>
</dbReference>
<reference evidence="16" key="2">
    <citation type="submission" date="2020-11" db="EMBL/GenBank/DDBJ databases">
        <authorList>
            <person name="McCartney M.A."/>
            <person name="Auch B."/>
            <person name="Kono T."/>
            <person name="Mallez S."/>
            <person name="Becker A."/>
            <person name="Gohl D.M."/>
            <person name="Silverstein K.A.T."/>
            <person name="Koren S."/>
            <person name="Bechman K.B."/>
            <person name="Herman A."/>
            <person name="Abrahante J.E."/>
            <person name="Garbe J."/>
        </authorList>
    </citation>
    <scope>NUCLEOTIDE SEQUENCE</scope>
    <source>
        <strain evidence="16">Duluth1</strain>
        <tissue evidence="16">Whole animal</tissue>
    </source>
</reference>
<dbReference type="Gene3D" id="3.40.50.11660">
    <property type="entry name" value="Glycosyl transferase family 10, C-terminal domain"/>
    <property type="match status" value="1"/>
</dbReference>
<evidence type="ECO:0000256" key="6">
    <source>
        <dbReference type="ARBA" id="ARBA00022692"/>
    </source>
</evidence>
<proteinExistence type="inferred from homology"/>
<evidence type="ECO:0000256" key="5">
    <source>
        <dbReference type="ARBA" id="ARBA00022679"/>
    </source>
</evidence>
<protein>
    <recommendedName>
        <fullName evidence="12">Fucosyltransferase</fullName>
        <ecNumber evidence="12">2.4.1.-</ecNumber>
    </recommendedName>
</protein>
<evidence type="ECO:0000256" key="12">
    <source>
        <dbReference type="RuleBase" id="RU003832"/>
    </source>
</evidence>
<dbReference type="AlphaFoldDB" id="A0A9D4NC38"/>
<evidence type="ECO:0000256" key="13">
    <source>
        <dbReference type="SAM" id="MobiDB-lite"/>
    </source>
</evidence>